<dbReference type="Proteomes" id="UP000630149">
    <property type="component" value="Unassembled WGS sequence"/>
</dbReference>
<evidence type="ECO:0000313" key="1">
    <source>
        <dbReference type="EMBL" id="GGI89951.1"/>
    </source>
</evidence>
<proteinExistence type="predicted"/>
<dbReference type="Gene3D" id="3.20.170.50">
    <property type="entry name" value="Dot/Icm secretion system IcmQ, C-terminal domain"/>
    <property type="match status" value="1"/>
</dbReference>
<reference evidence="1" key="2">
    <citation type="submission" date="2020-09" db="EMBL/GenBank/DDBJ databases">
        <authorList>
            <person name="Sun Q."/>
            <person name="Ohkuma M."/>
        </authorList>
    </citation>
    <scope>NUCLEOTIDE SEQUENCE</scope>
    <source>
        <strain evidence="1">JCM 13919</strain>
    </source>
</reference>
<dbReference type="Pfam" id="PF09475">
    <property type="entry name" value="Dot_icm_IcmQ"/>
    <property type="match status" value="1"/>
</dbReference>
<dbReference type="RefSeq" id="WP_131777084.1">
    <property type="nucleotide sequence ID" value="NZ_BMOB01000008.1"/>
</dbReference>
<protein>
    <submittedName>
        <fullName evidence="1">Dot/Icm secretion system protein IcmQ</fullName>
    </submittedName>
</protein>
<accession>A0A917JWR7</accession>
<evidence type="ECO:0000313" key="2">
    <source>
        <dbReference type="Proteomes" id="UP000630149"/>
    </source>
</evidence>
<dbReference type="AlphaFoldDB" id="A0A917JWR7"/>
<dbReference type="NCBIfam" id="TIGR02527">
    <property type="entry name" value="dot_icm_IcmQ"/>
    <property type="match status" value="1"/>
</dbReference>
<dbReference type="OrthoDB" id="5645338at2"/>
<reference evidence="1" key="1">
    <citation type="journal article" date="2014" name="Int. J. Syst. Evol. Microbiol.">
        <title>Complete genome sequence of Corynebacterium casei LMG S-19264T (=DSM 44701T), isolated from a smear-ripened cheese.</title>
        <authorList>
            <consortium name="US DOE Joint Genome Institute (JGI-PGF)"/>
            <person name="Walter F."/>
            <person name="Albersmeier A."/>
            <person name="Kalinowski J."/>
            <person name="Ruckert C."/>
        </authorList>
    </citation>
    <scope>NUCLEOTIDE SEQUENCE</scope>
    <source>
        <strain evidence="1">JCM 13919</strain>
    </source>
</reference>
<dbReference type="InterPro" id="IPR043089">
    <property type="entry name" value="Dot_Icm_IcmQ_C"/>
</dbReference>
<dbReference type="InterPro" id="IPR013365">
    <property type="entry name" value="Dot_Icm_IcmQ"/>
</dbReference>
<gene>
    <name evidence="1" type="primary">icmQ</name>
    <name evidence="1" type="ORF">GCM10007966_18350</name>
</gene>
<name>A0A917JWR7_9GAMM</name>
<comment type="caution">
    <text evidence="1">The sequence shown here is derived from an EMBL/GenBank/DDBJ whole genome shotgun (WGS) entry which is preliminary data.</text>
</comment>
<keyword evidence="2" id="KW-1185">Reference proteome</keyword>
<dbReference type="EMBL" id="BMOB01000008">
    <property type="protein sequence ID" value="GGI89951.1"/>
    <property type="molecule type" value="Genomic_DNA"/>
</dbReference>
<organism evidence="1 2">
    <name type="scientific">Legionella impletisoli</name>
    <dbReference type="NCBI Taxonomy" id="343510"/>
    <lineage>
        <taxon>Bacteria</taxon>
        <taxon>Pseudomonadati</taxon>
        <taxon>Pseudomonadota</taxon>
        <taxon>Gammaproteobacteria</taxon>
        <taxon>Legionellales</taxon>
        <taxon>Legionellaceae</taxon>
        <taxon>Legionella</taxon>
    </lineage>
</organism>
<dbReference type="Gene3D" id="1.20.5.420">
    <property type="entry name" value="Immunoglobulin FC, subunit C"/>
    <property type="match status" value="1"/>
</dbReference>
<sequence>MKDEITEEQSKAILEALDNAINEGPWEESNFLRVIGKNLRQLRDKFSSQTKALNQDEKIASNLANRIALRSGQREIFIALYSSTGSNIQSWTHILANLPRQIISRPIYANEQDVKEVIRTKENQNNEGYVAIYINKDDILPTHPDKIPTDKLGKPLLSLKDKAIKVENINRFVHISGVYKYLGGRLVKINSNESA</sequence>